<keyword evidence="2" id="KW-1185">Reference proteome</keyword>
<name>A0A841H264_9BACT</name>
<dbReference type="EMBL" id="JACHIA010000013">
    <property type="protein sequence ID" value="MBB6072235.1"/>
    <property type="molecule type" value="Genomic_DNA"/>
</dbReference>
<dbReference type="Proteomes" id="UP000582837">
    <property type="component" value="Unassembled WGS sequence"/>
</dbReference>
<protein>
    <recommendedName>
        <fullName evidence="3">DUF4276 family protein</fullName>
    </recommendedName>
</protein>
<comment type="caution">
    <text evidence="1">The sequence shown here is derived from an EMBL/GenBank/DDBJ whole genome shotgun (WGS) entry which is preliminary data.</text>
</comment>
<evidence type="ECO:0008006" key="3">
    <source>
        <dbReference type="Google" id="ProtNLM"/>
    </source>
</evidence>
<evidence type="ECO:0000313" key="1">
    <source>
        <dbReference type="EMBL" id="MBB6072235.1"/>
    </source>
</evidence>
<organism evidence="1 2">
    <name type="scientific">Longimicrobium terrae</name>
    <dbReference type="NCBI Taxonomy" id="1639882"/>
    <lineage>
        <taxon>Bacteria</taxon>
        <taxon>Pseudomonadati</taxon>
        <taxon>Gemmatimonadota</taxon>
        <taxon>Longimicrobiia</taxon>
        <taxon>Longimicrobiales</taxon>
        <taxon>Longimicrobiaceae</taxon>
        <taxon>Longimicrobium</taxon>
    </lineage>
</organism>
<evidence type="ECO:0000313" key="2">
    <source>
        <dbReference type="Proteomes" id="UP000582837"/>
    </source>
</evidence>
<gene>
    <name evidence="1" type="ORF">HNQ61_003897</name>
</gene>
<sequence length="176" mass="19482">MISVVVGGEAEHRLVQALLADLMEEHGVSVRSGSSADDARPFARQIMIEHPRPVAFVINADSTNPQRVRETQSGLKSYFRPWARCPFLVMQFEPEAETIYFERPAILERLLGRALDPVVVAAGRAAPKRVLEVLAGSEARHLVDRLTEDDLRELRATAAITRLRNFVRTSALAAAA</sequence>
<reference evidence="1 2" key="1">
    <citation type="submission" date="2020-08" db="EMBL/GenBank/DDBJ databases">
        <title>Genomic Encyclopedia of Type Strains, Phase IV (KMG-IV): sequencing the most valuable type-strain genomes for metagenomic binning, comparative biology and taxonomic classification.</title>
        <authorList>
            <person name="Goeker M."/>
        </authorList>
    </citation>
    <scope>NUCLEOTIDE SEQUENCE [LARGE SCALE GENOMIC DNA]</scope>
    <source>
        <strain evidence="1 2">DSM 29007</strain>
    </source>
</reference>
<accession>A0A841H264</accession>
<dbReference type="AlphaFoldDB" id="A0A841H264"/>
<dbReference type="RefSeq" id="WP_170032087.1">
    <property type="nucleotide sequence ID" value="NZ_JABDTL010000001.1"/>
</dbReference>
<proteinExistence type="predicted"/>